<keyword evidence="4" id="KW-0560">Oxidoreductase</keyword>
<dbReference type="GO" id="GO:0004499">
    <property type="term" value="F:N,N-dimethylaniline monooxygenase activity"/>
    <property type="evidence" value="ECO:0007669"/>
    <property type="project" value="InterPro"/>
</dbReference>
<proteinExistence type="inferred from homology"/>
<dbReference type="OMA" id="INEPTAN"/>
<accession>A0A3E2HIS2</accession>
<dbReference type="AlphaFoldDB" id="A0A3E2HIS2"/>
<dbReference type="InterPro" id="IPR020946">
    <property type="entry name" value="Flavin_mOase-like"/>
</dbReference>
<dbReference type="Proteomes" id="UP000258309">
    <property type="component" value="Unassembled WGS sequence"/>
</dbReference>
<dbReference type="PANTHER" id="PTHR42877">
    <property type="entry name" value="L-ORNITHINE N(5)-MONOOXYGENASE-RELATED"/>
    <property type="match status" value="1"/>
</dbReference>
<evidence type="ECO:0000313" key="5">
    <source>
        <dbReference type="EMBL" id="RFU33062.1"/>
    </source>
</evidence>
<dbReference type="Pfam" id="PF00743">
    <property type="entry name" value="FMO-like"/>
    <property type="match status" value="1"/>
</dbReference>
<feature type="non-terminal residue" evidence="5">
    <location>
        <position position="1"/>
    </location>
</feature>
<evidence type="ECO:0000313" key="6">
    <source>
        <dbReference type="Proteomes" id="UP000258309"/>
    </source>
</evidence>
<evidence type="ECO:0008006" key="7">
    <source>
        <dbReference type="Google" id="ProtNLM"/>
    </source>
</evidence>
<dbReference type="GO" id="GO:0050661">
    <property type="term" value="F:NADP binding"/>
    <property type="evidence" value="ECO:0007669"/>
    <property type="project" value="InterPro"/>
</dbReference>
<dbReference type="OrthoDB" id="74360at2759"/>
<dbReference type="InterPro" id="IPR051209">
    <property type="entry name" value="FAD-bind_Monooxygenase_sf"/>
</dbReference>
<dbReference type="SUPFAM" id="SSF51905">
    <property type="entry name" value="FAD/NAD(P)-binding domain"/>
    <property type="match status" value="3"/>
</dbReference>
<sequence length="601" mass="68623">MASSVMTLPVEPKIPPPVIDIKTSVGEQTFNPLASNYVVSEEPIHSRKPIRIVCMGSGYSGLMMGIVYTQKLQSQNCEFIIYERNQDLGGTWFENRYPGCQCDIPAHNYAYSFEPNPDWPNYYATAPLIHDYMKKTSKKYKVDQYMKFNHEVKLAIWNEKECKWTLTIQNGDNIFQDKCDVFINAGGVLNAWKWPNLEGLTDFKGQLLHSARWDSSYDFKGKKIAVIGNGSSGIQIVPKLGPITSKLTWFIKSKIWISPAPGINEPTGNDPAIDEKLNFAPEIIQRFKTDPEFLLQYRRSLMNRRIDNFKRTTVTSDAQIRAQELYRKSMEGRLGDSEKGREIARMIIPSFPVGCRRETPGPDLLEALLEPNIDVEWDNISKITQKGILTKSGEELEFDAIVCATGFDTSFRPRFPIIGKDGADLADQWDAIPEAYLGLAVPNFPNYFAFIGPNYPITNGSLILAIQAEAIYIYNCITKLQTESIRSMVVTADANREYNEHVQSYLERTVWVGNCRSWYKRGTVDGKVVAVYSGTTFHYADALRNPRWEDFEFQRVNPRNRFAYLGNGYTRREARKGSIGDTQTLNFEDYWNMQVLPPLFE</sequence>
<dbReference type="PANTHER" id="PTHR42877:SF8">
    <property type="entry name" value="MONOOXYGENASE"/>
    <property type="match status" value="1"/>
</dbReference>
<reference evidence="5 6" key="1">
    <citation type="submission" date="2018-05" db="EMBL/GenBank/DDBJ databases">
        <title>Draft genome sequence of Scytalidium lignicola DSM 105466, a ubiquitous saprotrophic fungus.</title>
        <authorList>
            <person name="Buettner E."/>
            <person name="Gebauer A.M."/>
            <person name="Hofrichter M."/>
            <person name="Liers C."/>
            <person name="Kellner H."/>
        </authorList>
    </citation>
    <scope>NUCLEOTIDE SEQUENCE [LARGE SCALE GENOMIC DNA]</scope>
    <source>
        <strain evidence="5 6">DSM 105466</strain>
    </source>
</reference>
<gene>
    <name evidence="5" type="ORF">B7463_g3286</name>
</gene>
<name>A0A3E2HIS2_SCYLI</name>
<evidence type="ECO:0000256" key="4">
    <source>
        <dbReference type="ARBA" id="ARBA00023002"/>
    </source>
</evidence>
<feature type="non-terminal residue" evidence="5">
    <location>
        <position position="601"/>
    </location>
</feature>
<evidence type="ECO:0000256" key="3">
    <source>
        <dbReference type="ARBA" id="ARBA00022827"/>
    </source>
</evidence>
<keyword evidence="2" id="KW-0285">Flavoprotein</keyword>
<dbReference type="InterPro" id="IPR036188">
    <property type="entry name" value="FAD/NAD-bd_sf"/>
</dbReference>
<comment type="caution">
    <text evidence="5">The sequence shown here is derived from an EMBL/GenBank/DDBJ whole genome shotgun (WGS) entry which is preliminary data.</text>
</comment>
<dbReference type="EMBL" id="NCSJ02000042">
    <property type="protein sequence ID" value="RFU33062.1"/>
    <property type="molecule type" value="Genomic_DNA"/>
</dbReference>
<evidence type="ECO:0000256" key="2">
    <source>
        <dbReference type="ARBA" id="ARBA00022630"/>
    </source>
</evidence>
<keyword evidence="3" id="KW-0274">FAD</keyword>
<protein>
    <recommendedName>
        <fullName evidence="7">Flavin-containing monooxygenase</fullName>
    </recommendedName>
</protein>
<dbReference type="Gene3D" id="3.50.50.60">
    <property type="entry name" value="FAD/NAD(P)-binding domain"/>
    <property type="match status" value="2"/>
</dbReference>
<dbReference type="GO" id="GO:0050660">
    <property type="term" value="F:flavin adenine dinucleotide binding"/>
    <property type="evidence" value="ECO:0007669"/>
    <property type="project" value="InterPro"/>
</dbReference>
<keyword evidence="6" id="KW-1185">Reference proteome</keyword>
<evidence type="ECO:0000256" key="1">
    <source>
        <dbReference type="ARBA" id="ARBA00010139"/>
    </source>
</evidence>
<organism evidence="5 6">
    <name type="scientific">Scytalidium lignicola</name>
    <name type="common">Hyphomycete</name>
    <dbReference type="NCBI Taxonomy" id="5539"/>
    <lineage>
        <taxon>Eukaryota</taxon>
        <taxon>Fungi</taxon>
        <taxon>Dikarya</taxon>
        <taxon>Ascomycota</taxon>
        <taxon>Pezizomycotina</taxon>
        <taxon>Leotiomycetes</taxon>
        <taxon>Leotiomycetes incertae sedis</taxon>
        <taxon>Scytalidium</taxon>
    </lineage>
</organism>
<comment type="similarity">
    <text evidence="1">Belongs to the FAD-binding monooxygenase family.</text>
</comment>